<dbReference type="CDD" id="cd09009">
    <property type="entry name" value="PNP-EcPNPII_like"/>
    <property type="match status" value="1"/>
</dbReference>
<evidence type="ECO:0000256" key="6">
    <source>
        <dbReference type="ARBA" id="ARBA00031036"/>
    </source>
</evidence>
<dbReference type="EC" id="2.4.2.1" evidence="3"/>
<dbReference type="NCBIfam" id="TIGR01697">
    <property type="entry name" value="PNPH-PUNA-XAPA"/>
    <property type="match status" value="1"/>
</dbReference>
<dbReference type="InterPro" id="IPR000845">
    <property type="entry name" value="Nucleoside_phosphorylase_d"/>
</dbReference>
<dbReference type="GO" id="GO:0005737">
    <property type="term" value="C:cytoplasm"/>
    <property type="evidence" value="ECO:0007669"/>
    <property type="project" value="TreeGrafter"/>
</dbReference>
<evidence type="ECO:0000259" key="7">
    <source>
        <dbReference type="Pfam" id="PF01048"/>
    </source>
</evidence>
<evidence type="ECO:0000256" key="2">
    <source>
        <dbReference type="ARBA" id="ARBA00006751"/>
    </source>
</evidence>
<keyword evidence="4 8" id="KW-0328">Glycosyltransferase</keyword>
<reference evidence="8" key="1">
    <citation type="submission" date="2015-10" db="EMBL/GenBank/DDBJ databases">
        <authorList>
            <person name="Gilbert D.G."/>
        </authorList>
    </citation>
    <scope>NUCLEOTIDE SEQUENCE</scope>
</reference>
<dbReference type="PIRSF" id="PIRSF000477">
    <property type="entry name" value="PurNPase"/>
    <property type="match status" value="1"/>
</dbReference>
<dbReference type="PANTHER" id="PTHR11904">
    <property type="entry name" value="METHYLTHIOADENOSINE/PURINE NUCLEOSIDE PHOSPHORYLASE"/>
    <property type="match status" value="1"/>
</dbReference>
<dbReference type="AlphaFoldDB" id="A0A161KGU9"/>
<dbReference type="EMBL" id="FAXC01000291">
    <property type="protein sequence ID" value="CUV09721.1"/>
    <property type="molecule type" value="Genomic_DNA"/>
</dbReference>
<name>A0A161KGU9_9ZZZZ</name>
<comment type="pathway">
    <text evidence="1">Purine metabolism; purine nucleoside salvage.</text>
</comment>
<protein>
    <recommendedName>
        <fullName evidence="3">purine-nucleoside phosphorylase</fullName>
        <ecNumber evidence="3">2.4.2.1</ecNumber>
    </recommendedName>
    <alternativeName>
        <fullName evidence="6">Inosine-guanosine phosphorylase</fullName>
    </alternativeName>
</protein>
<proteinExistence type="inferred from homology"/>
<comment type="similarity">
    <text evidence="2">Belongs to the PNP/MTAP phosphorylase family.</text>
</comment>
<dbReference type="InterPro" id="IPR011268">
    <property type="entry name" value="Purine_phosphorylase"/>
</dbReference>
<evidence type="ECO:0000313" key="8">
    <source>
        <dbReference type="EMBL" id="CUV09721.1"/>
    </source>
</evidence>
<dbReference type="Gene3D" id="3.40.50.1580">
    <property type="entry name" value="Nucleoside phosphorylase domain"/>
    <property type="match status" value="1"/>
</dbReference>
<organism evidence="8">
    <name type="scientific">hydrothermal vent metagenome</name>
    <dbReference type="NCBI Taxonomy" id="652676"/>
    <lineage>
        <taxon>unclassified sequences</taxon>
        <taxon>metagenomes</taxon>
        <taxon>ecological metagenomes</taxon>
    </lineage>
</organism>
<dbReference type="GO" id="GO:0004731">
    <property type="term" value="F:purine-nucleoside phosphorylase activity"/>
    <property type="evidence" value="ECO:0007669"/>
    <property type="project" value="UniProtKB-EC"/>
</dbReference>
<evidence type="ECO:0000256" key="5">
    <source>
        <dbReference type="ARBA" id="ARBA00022679"/>
    </source>
</evidence>
<gene>
    <name evidence="8" type="ORF">MGWOODY_Mmi1747</name>
</gene>
<dbReference type="Pfam" id="PF01048">
    <property type="entry name" value="PNP_UDP_1"/>
    <property type="match status" value="1"/>
</dbReference>
<evidence type="ECO:0000256" key="1">
    <source>
        <dbReference type="ARBA" id="ARBA00005058"/>
    </source>
</evidence>
<dbReference type="InterPro" id="IPR035994">
    <property type="entry name" value="Nucleoside_phosphorylase_sf"/>
</dbReference>
<evidence type="ECO:0000256" key="3">
    <source>
        <dbReference type="ARBA" id="ARBA00011886"/>
    </source>
</evidence>
<dbReference type="GO" id="GO:0009116">
    <property type="term" value="P:nucleoside metabolic process"/>
    <property type="evidence" value="ECO:0007669"/>
    <property type="project" value="InterPro"/>
</dbReference>
<feature type="domain" description="Nucleoside phosphorylase" evidence="7">
    <location>
        <begin position="22"/>
        <end position="261"/>
    </location>
</feature>
<dbReference type="NCBIfam" id="NF006054">
    <property type="entry name" value="PRK08202.1"/>
    <property type="match status" value="1"/>
</dbReference>
<sequence>MRYNISAMKQFIIDRTEIRASIAVVLGSGMGGFCDQMDDIILIPYKDIPDYPESTVRGHAGELAIGSLDNIPLLAAKGRFHFYEGYDIQTITLPVQLFHSLGIKSLIITNAAGSLKLDLQPGSLMIIDSHMDCTFRTSVTEPEEYSGIPYHNPAYIKLAVKSADQIDLAITQGTYCWTLGPSYETPAEVSYIRSLGGDAVGMSTVPEIQAATELGMKVLGISTITNYAAGIIDEPLSHDDVIKVSVQVKDDFTNLLTEIIKGMVL</sequence>
<dbReference type="SUPFAM" id="SSF53167">
    <property type="entry name" value="Purine and uridine phosphorylases"/>
    <property type="match status" value="1"/>
</dbReference>
<dbReference type="PANTHER" id="PTHR11904:SF9">
    <property type="entry name" value="PURINE NUCLEOSIDE PHOSPHORYLASE-RELATED"/>
    <property type="match status" value="1"/>
</dbReference>
<keyword evidence="5 8" id="KW-0808">Transferase</keyword>
<dbReference type="UniPathway" id="UPA00606"/>
<evidence type="ECO:0000256" key="4">
    <source>
        <dbReference type="ARBA" id="ARBA00022676"/>
    </source>
</evidence>
<accession>A0A161KGU9</accession>